<reference evidence="1" key="1">
    <citation type="submission" date="2020-06" db="EMBL/GenBank/DDBJ databases">
        <authorList>
            <person name="Li T."/>
            <person name="Hu X."/>
            <person name="Zhang T."/>
            <person name="Song X."/>
            <person name="Zhang H."/>
            <person name="Dai N."/>
            <person name="Sheng W."/>
            <person name="Hou X."/>
            <person name="Wei L."/>
        </authorList>
    </citation>
    <scope>NUCLEOTIDE SEQUENCE</scope>
    <source>
        <strain evidence="1">3651</strain>
        <tissue evidence="1">Leaf</tissue>
    </source>
</reference>
<evidence type="ECO:0000313" key="2">
    <source>
        <dbReference type="Proteomes" id="UP001293254"/>
    </source>
</evidence>
<comment type="caution">
    <text evidence="1">The sequence shown here is derived from an EMBL/GenBank/DDBJ whole genome shotgun (WGS) entry which is preliminary data.</text>
</comment>
<evidence type="ECO:0000313" key="1">
    <source>
        <dbReference type="EMBL" id="KAK4422256.1"/>
    </source>
</evidence>
<dbReference type="AlphaFoldDB" id="A0AAE2CHB7"/>
<organism evidence="1 2">
    <name type="scientific">Sesamum alatum</name>
    <dbReference type="NCBI Taxonomy" id="300844"/>
    <lineage>
        <taxon>Eukaryota</taxon>
        <taxon>Viridiplantae</taxon>
        <taxon>Streptophyta</taxon>
        <taxon>Embryophyta</taxon>
        <taxon>Tracheophyta</taxon>
        <taxon>Spermatophyta</taxon>
        <taxon>Magnoliopsida</taxon>
        <taxon>eudicotyledons</taxon>
        <taxon>Gunneridae</taxon>
        <taxon>Pentapetalae</taxon>
        <taxon>asterids</taxon>
        <taxon>lamiids</taxon>
        <taxon>Lamiales</taxon>
        <taxon>Pedaliaceae</taxon>
        <taxon>Sesamum</taxon>
    </lineage>
</organism>
<protein>
    <submittedName>
        <fullName evidence="1">Uncharacterized protein</fullName>
    </submittedName>
</protein>
<dbReference type="Proteomes" id="UP001293254">
    <property type="component" value="Unassembled WGS sequence"/>
</dbReference>
<gene>
    <name evidence="1" type="ORF">Salat_1807900</name>
</gene>
<accession>A0AAE2CHB7</accession>
<dbReference type="EMBL" id="JACGWO010000007">
    <property type="protein sequence ID" value="KAK4422256.1"/>
    <property type="molecule type" value="Genomic_DNA"/>
</dbReference>
<sequence>MRAWHPRGILIQYYLRARCVTRFYERTLLQEVIHGGEWVWPRSTAVEVIQIMAVIPLIQGGPDLIVWNANGGSFSISSVLELFQPHPPSVGWSILLGGPVKILPWNSLCFGWLYRISCPDWISRGYSIWVLVVCCVECRLASWNCFGCSAVAWYPSSECFLPFPPCWPCYHLWMERNMRHFQ</sequence>
<proteinExistence type="predicted"/>
<name>A0AAE2CHB7_9LAMI</name>
<keyword evidence="2" id="KW-1185">Reference proteome</keyword>
<reference evidence="1" key="2">
    <citation type="journal article" date="2024" name="Plant">
        <title>Genomic evolution and insights into agronomic trait innovations of Sesamum species.</title>
        <authorList>
            <person name="Miao H."/>
            <person name="Wang L."/>
            <person name="Qu L."/>
            <person name="Liu H."/>
            <person name="Sun Y."/>
            <person name="Le M."/>
            <person name="Wang Q."/>
            <person name="Wei S."/>
            <person name="Zheng Y."/>
            <person name="Lin W."/>
            <person name="Duan Y."/>
            <person name="Cao H."/>
            <person name="Xiong S."/>
            <person name="Wang X."/>
            <person name="Wei L."/>
            <person name="Li C."/>
            <person name="Ma Q."/>
            <person name="Ju M."/>
            <person name="Zhao R."/>
            <person name="Li G."/>
            <person name="Mu C."/>
            <person name="Tian Q."/>
            <person name="Mei H."/>
            <person name="Zhang T."/>
            <person name="Gao T."/>
            <person name="Zhang H."/>
        </authorList>
    </citation>
    <scope>NUCLEOTIDE SEQUENCE</scope>
    <source>
        <strain evidence="1">3651</strain>
    </source>
</reference>